<evidence type="ECO:0000313" key="1">
    <source>
        <dbReference type="EMBL" id="TDZ48679.1"/>
    </source>
</evidence>
<reference evidence="1 2" key="1">
    <citation type="journal article" date="2019" name="Sci. Rep.">
        <title>Extended insight into the Mycobacterium chelonae-abscessus complex through whole genome sequencing of Mycobacterium salmoniphilum outbreak and Mycobacterium salmoniphilum-like strains.</title>
        <authorList>
            <person name="Behra P.R.K."/>
            <person name="Das S."/>
            <person name="Pettersson B.M.F."/>
            <person name="Shirreff L."/>
            <person name="DuCote T."/>
            <person name="Jacobsson K.G."/>
            <person name="Ennis D.G."/>
            <person name="Kirsebom L.A."/>
        </authorList>
    </citation>
    <scope>NUCLEOTIDE SEQUENCE [LARGE SCALE GENOMIC DNA]</scope>
    <source>
        <strain evidence="1 2">CCUG 63697</strain>
    </source>
</reference>
<keyword evidence="1" id="KW-0560">Oxidoreductase</keyword>
<dbReference type="GO" id="GO:0016705">
    <property type="term" value="F:oxidoreductase activity, acting on paired donors, with incorporation or reduction of molecular oxygen"/>
    <property type="evidence" value="ECO:0007669"/>
    <property type="project" value="InterPro"/>
</dbReference>
<sequence>MTTTPTGGVSFGIMTAQQQVGSPPAVLAKIATTVDIVSRGRLEFGIGVGSRPRPLEARREYPAHGLPFDTFARAVAGLHDRAPTLAYFN</sequence>
<organism evidence="1 2">
    <name type="scientific">Mycobacteroides franklinii</name>
    <dbReference type="NCBI Taxonomy" id="948102"/>
    <lineage>
        <taxon>Bacteria</taxon>
        <taxon>Bacillati</taxon>
        <taxon>Actinomycetota</taxon>
        <taxon>Actinomycetes</taxon>
        <taxon>Mycobacteriales</taxon>
        <taxon>Mycobacteriaceae</taxon>
        <taxon>Mycobacteroides</taxon>
    </lineage>
</organism>
<keyword evidence="2" id="KW-1185">Reference proteome</keyword>
<dbReference type="InterPro" id="IPR036661">
    <property type="entry name" value="Luciferase-like_sf"/>
</dbReference>
<accession>A0A4R8R3C1</accession>
<comment type="caution">
    <text evidence="1">The sequence shown here is derived from an EMBL/GenBank/DDBJ whole genome shotgun (WGS) entry which is preliminary data.</text>
</comment>
<evidence type="ECO:0000313" key="2">
    <source>
        <dbReference type="Proteomes" id="UP000295165"/>
    </source>
</evidence>
<dbReference type="Gene3D" id="3.20.20.30">
    <property type="entry name" value="Luciferase-like domain"/>
    <property type="match status" value="1"/>
</dbReference>
<dbReference type="EMBL" id="PECC01000028">
    <property type="protein sequence ID" value="TDZ48679.1"/>
    <property type="molecule type" value="Genomic_DNA"/>
</dbReference>
<name>A0A4R8R3C1_9MYCO</name>
<dbReference type="RefSeq" id="WP_237158224.1">
    <property type="nucleotide sequence ID" value="NZ_PECB01000002.1"/>
</dbReference>
<keyword evidence="1" id="KW-0503">Monooxygenase</keyword>
<gene>
    <name evidence="1" type="ORF">CCUG63697_03208</name>
</gene>
<dbReference type="GO" id="GO:0004497">
    <property type="term" value="F:monooxygenase activity"/>
    <property type="evidence" value="ECO:0007669"/>
    <property type="project" value="UniProtKB-KW"/>
</dbReference>
<proteinExistence type="predicted"/>
<dbReference type="Proteomes" id="UP000295165">
    <property type="component" value="Unassembled WGS sequence"/>
</dbReference>
<dbReference type="AlphaFoldDB" id="A0A4R8R3C1"/>
<protein>
    <submittedName>
        <fullName evidence="1">Luciferase-like monooxygenase</fullName>
    </submittedName>
</protein>
<dbReference type="SUPFAM" id="SSF51679">
    <property type="entry name" value="Bacterial luciferase-like"/>
    <property type="match status" value="1"/>
</dbReference>